<evidence type="ECO:0000256" key="5">
    <source>
        <dbReference type="ARBA" id="ARBA00023136"/>
    </source>
</evidence>
<keyword evidence="3 7" id="KW-0812">Transmembrane</keyword>
<protein>
    <recommendedName>
        <fullName evidence="8">Major facilitator superfamily (MFS) profile domain-containing protein</fullName>
    </recommendedName>
</protein>
<dbReference type="PROSITE" id="PS50850">
    <property type="entry name" value="MFS"/>
    <property type="match status" value="1"/>
</dbReference>
<feature type="transmembrane region" description="Helical" evidence="7">
    <location>
        <begin position="439"/>
        <end position="457"/>
    </location>
</feature>
<dbReference type="InterPro" id="IPR022324">
    <property type="entry name" value="Bacilysin_exporter_BacE_put"/>
</dbReference>
<feature type="transmembrane region" description="Helical" evidence="7">
    <location>
        <begin position="530"/>
        <end position="549"/>
    </location>
</feature>
<feature type="region of interest" description="Disordered" evidence="6">
    <location>
        <begin position="556"/>
        <end position="581"/>
    </location>
</feature>
<evidence type="ECO:0000313" key="10">
    <source>
        <dbReference type="Proteomes" id="UP000248889"/>
    </source>
</evidence>
<dbReference type="OrthoDB" id="145388at2"/>
<gene>
    <name evidence="9" type="ORF">DN069_06895</name>
</gene>
<feature type="transmembrane region" description="Helical" evidence="7">
    <location>
        <begin position="194"/>
        <end position="213"/>
    </location>
</feature>
<feature type="domain" description="Major facilitator superfamily (MFS) profile" evidence="8">
    <location>
        <begin position="149"/>
        <end position="553"/>
    </location>
</feature>
<dbReference type="CDD" id="cd06173">
    <property type="entry name" value="MFS_MefA_like"/>
    <property type="match status" value="1"/>
</dbReference>
<evidence type="ECO:0000256" key="4">
    <source>
        <dbReference type="ARBA" id="ARBA00022989"/>
    </source>
</evidence>
<dbReference type="SUPFAM" id="SSF103473">
    <property type="entry name" value="MFS general substrate transporter"/>
    <property type="match status" value="1"/>
</dbReference>
<evidence type="ECO:0000256" key="7">
    <source>
        <dbReference type="SAM" id="Phobius"/>
    </source>
</evidence>
<organism evidence="9 10">
    <name type="scientific">Streptacidiphilus pinicola</name>
    <dbReference type="NCBI Taxonomy" id="2219663"/>
    <lineage>
        <taxon>Bacteria</taxon>
        <taxon>Bacillati</taxon>
        <taxon>Actinomycetota</taxon>
        <taxon>Actinomycetes</taxon>
        <taxon>Kitasatosporales</taxon>
        <taxon>Streptomycetaceae</taxon>
        <taxon>Streptacidiphilus</taxon>
    </lineage>
</organism>
<feature type="transmembrane region" description="Helical" evidence="7">
    <location>
        <begin position="463"/>
        <end position="483"/>
    </location>
</feature>
<keyword evidence="2" id="KW-1003">Cell membrane</keyword>
<dbReference type="Proteomes" id="UP000248889">
    <property type="component" value="Unassembled WGS sequence"/>
</dbReference>
<comment type="subcellular location">
    <subcellularLocation>
        <location evidence="1">Cell membrane</location>
        <topology evidence="1">Multi-pass membrane protein</topology>
    </subcellularLocation>
</comment>
<feature type="compositionally biased region" description="Basic residues" evidence="6">
    <location>
        <begin position="21"/>
        <end position="41"/>
    </location>
</feature>
<name>A0A2X0KGZ4_9ACTN</name>
<evidence type="ECO:0000256" key="3">
    <source>
        <dbReference type="ARBA" id="ARBA00022692"/>
    </source>
</evidence>
<feature type="compositionally biased region" description="Basic residues" evidence="6">
    <location>
        <begin position="99"/>
        <end position="112"/>
    </location>
</feature>
<feature type="transmembrane region" description="Helical" evidence="7">
    <location>
        <begin position="292"/>
        <end position="309"/>
    </location>
</feature>
<feature type="transmembrane region" description="Helical" evidence="7">
    <location>
        <begin position="163"/>
        <end position="188"/>
    </location>
</feature>
<evidence type="ECO:0000256" key="2">
    <source>
        <dbReference type="ARBA" id="ARBA00022475"/>
    </source>
</evidence>
<keyword evidence="4 7" id="KW-1133">Transmembrane helix</keyword>
<feature type="region of interest" description="Disordered" evidence="6">
    <location>
        <begin position="1"/>
        <end position="133"/>
    </location>
</feature>
<accession>A0A2X0KGZ4</accession>
<dbReference type="EMBL" id="QKYN01000028">
    <property type="protein sequence ID" value="RAG86349.1"/>
    <property type="molecule type" value="Genomic_DNA"/>
</dbReference>
<evidence type="ECO:0000256" key="1">
    <source>
        <dbReference type="ARBA" id="ARBA00004651"/>
    </source>
</evidence>
<feature type="transmembrane region" description="Helical" evidence="7">
    <location>
        <begin position="504"/>
        <end position="524"/>
    </location>
</feature>
<dbReference type="Pfam" id="PF07690">
    <property type="entry name" value="MFS_1"/>
    <property type="match status" value="1"/>
</dbReference>
<dbReference type="AlphaFoldDB" id="A0A2X0KGZ4"/>
<evidence type="ECO:0000256" key="6">
    <source>
        <dbReference type="SAM" id="MobiDB-lite"/>
    </source>
</evidence>
<keyword evidence="10" id="KW-1185">Reference proteome</keyword>
<feature type="compositionally biased region" description="Basic and acidic residues" evidence="6">
    <location>
        <begin position="53"/>
        <end position="63"/>
    </location>
</feature>
<feature type="transmembrane region" description="Helical" evidence="7">
    <location>
        <begin position="375"/>
        <end position="399"/>
    </location>
</feature>
<evidence type="ECO:0000313" key="9">
    <source>
        <dbReference type="EMBL" id="RAG86349.1"/>
    </source>
</evidence>
<feature type="transmembrane region" description="Helical" evidence="7">
    <location>
        <begin position="405"/>
        <end position="427"/>
    </location>
</feature>
<sequence>MRGTNGRRPDPRGDGRSVRYQPRRRLGPRRPRPLARSRPGRVARLLRMGPTDRPTRPDHRDADGGGASRPARCRRGPPERRGGSGHARHQRLLVQQGRQRARLRPRRGHRGRAVACRGGLGPRRDPGLPRRTRCHRRGLRMNGQPTAPTLSRMRLRVFLDGQAVSLLGDGFALLAVPLVVLAMSHSALATALSAVPRTVGYLFVGLIAGVVVDRADPRRVMLVADTVRLSAFAVITILSATGSTDVVAVLICAFIASSAGAFFECALSVAVKDAVPAARLVSANSYLETASQISLVAGPAAVGAFTAVIGLTGALVINTTTFVVSLATLAFLPARTAPSARPSEPSEPCEPSGRLRQVVQDSRTGLAFIRRNRQLGAITALQGAVNFVLGVETLIVFFGRETLHLSQSLCGIAVAAAGIGGIVGASVSPLIARKVSESTVILLSVLAMGACVIGIGAARSVWLLGAANLVLGLTATCATVVIRTLRQRVTPRELLGRVTGAARVISLAVNPLGAALAGAAVTWLHGPRTLFLGAGLLLILIAGSAWRVAATSADDHLAPDPGTADPSGSGEQDRQPLLGTT</sequence>
<feature type="compositionally biased region" description="Basic and acidic residues" evidence="6">
    <location>
        <begin position="7"/>
        <end position="17"/>
    </location>
</feature>
<dbReference type="PRINTS" id="PR01988">
    <property type="entry name" value="EXPORTERBACE"/>
</dbReference>
<dbReference type="GO" id="GO:0022857">
    <property type="term" value="F:transmembrane transporter activity"/>
    <property type="evidence" value="ECO:0007669"/>
    <property type="project" value="InterPro"/>
</dbReference>
<evidence type="ECO:0000259" key="8">
    <source>
        <dbReference type="PROSITE" id="PS50850"/>
    </source>
</evidence>
<dbReference type="Gene3D" id="1.20.1250.20">
    <property type="entry name" value="MFS general substrate transporter like domains"/>
    <property type="match status" value="1"/>
</dbReference>
<comment type="caution">
    <text evidence="9">The sequence shown here is derived from an EMBL/GenBank/DDBJ whole genome shotgun (WGS) entry which is preliminary data.</text>
</comment>
<dbReference type="PANTHER" id="PTHR23513:SF6">
    <property type="entry name" value="MAJOR FACILITATOR SUPERFAMILY ASSOCIATED DOMAIN-CONTAINING PROTEIN"/>
    <property type="match status" value="1"/>
</dbReference>
<dbReference type="InterPro" id="IPR011701">
    <property type="entry name" value="MFS"/>
</dbReference>
<keyword evidence="5 7" id="KW-0472">Membrane</keyword>
<reference evidence="9 10" key="1">
    <citation type="submission" date="2018-06" db="EMBL/GenBank/DDBJ databases">
        <title>Streptacidiphilus pinicola sp. nov., isolated from pine grove soil.</title>
        <authorList>
            <person name="Roh S.G."/>
            <person name="Park S."/>
            <person name="Kim M.-K."/>
            <person name="Yun B.-R."/>
            <person name="Park J."/>
            <person name="Kim M.J."/>
            <person name="Kim Y.S."/>
            <person name="Kim S.B."/>
        </authorList>
    </citation>
    <scope>NUCLEOTIDE SEQUENCE [LARGE SCALE GENOMIC DNA]</scope>
    <source>
        <strain evidence="9 10">MMS16-CNU450</strain>
    </source>
</reference>
<dbReference type="InterPro" id="IPR020846">
    <property type="entry name" value="MFS_dom"/>
</dbReference>
<dbReference type="PANTHER" id="PTHR23513">
    <property type="entry name" value="INTEGRAL MEMBRANE EFFLUX PROTEIN-RELATED"/>
    <property type="match status" value="1"/>
</dbReference>
<dbReference type="InterPro" id="IPR036259">
    <property type="entry name" value="MFS_trans_sf"/>
</dbReference>
<proteinExistence type="predicted"/>
<dbReference type="GO" id="GO:0005886">
    <property type="term" value="C:plasma membrane"/>
    <property type="evidence" value="ECO:0007669"/>
    <property type="project" value="UniProtKB-SubCell"/>
</dbReference>